<keyword evidence="6" id="KW-1185">Reference proteome</keyword>
<dbReference type="InterPro" id="IPR028082">
    <property type="entry name" value="Peripla_BP_I"/>
</dbReference>
<evidence type="ECO:0000256" key="3">
    <source>
        <dbReference type="ARBA" id="ARBA00022729"/>
    </source>
</evidence>
<gene>
    <name evidence="5" type="ORF">GCM10007874_26700</name>
</gene>
<dbReference type="Proteomes" id="UP001156882">
    <property type="component" value="Unassembled WGS sequence"/>
</dbReference>
<evidence type="ECO:0000313" key="6">
    <source>
        <dbReference type="Proteomes" id="UP001156882"/>
    </source>
</evidence>
<reference evidence="6" key="1">
    <citation type="journal article" date="2019" name="Int. J. Syst. Evol. Microbiol.">
        <title>The Global Catalogue of Microorganisms (GCM) 10K type strain sequencing project: providing services to taxonomists for standard genome sequencing and annotation.</title>
        <authorList>
            <consortium name="The Broad Institute Genomics Platform"/>
            <consortium name="The Broad Institute Genome Sequencing Center for Infectious Disease"/>
            <person name="Wu L."/>
            <person name="Ma J."/>
        </authorList>
    </citation>
    <scope>NUCLEOTIDE SEQUENCE [LARGE SCALE GENOMIC DNA]</scope>
    <source>
        <strain evidence="6">NBRC 101365</strain>
    </source>
</reference>
<evidence type="ECO:0000256" key="1">
    <source>
        <dbReference type="ARBA" id="ARBA00004196"/>
    </source>
</evidence>
<accession>A0ABQ6CH24</accession>
<dbReference type="CDD" id="cd01536">
    <property type="entry name" value="PBP1_ABC_sugar_binding-like"/>
    <property type="match status" value="1"/>
</dbReference>
<comment type="similarity">
    <text evidence="2">Belongs to the bacterial solute-binding protein 2 family.</text>
</comment>
<protein>
    <recommendedName>
        <fullName evidence="4">Periplasmic binding protein domain-containing protein</fullName>
    </recommendedName>
</protein>
<sequence length="328" mass="35259">MKRYILGACLAIGLGGMVPAHSEPLKVGFALDTKESSLETAWEYFLKSEGEKQGKEAGYEFQWTINVANADPARQAANIDDLITSGVDVIIARAFDSGAIGTSIKAANDAGIPFVTFDRGSTSGKPTAHVGGDSYDEAKTTGEAFADILKKAGVHGKCIELQGMLTDINAVNRSKAWNEVAKETGQFETIVQVPTEWNPELFLSGLTNALTAKPEANCVFAASDFAFPSIQAALEKAGRWAPTGQPKHMWLATNDLLSAAIKPMEDGYIDVATTWDAYLQAKEAVRVIIAIKKKEDPKCGPDGCLAKGRVVTPATIKDTQNLWSRDFK</sequence>
<dbReference type="EMBL" id="BSPC01000024">
    <property type="protein sequence ID" value="GLS19653.1"/>
    <property type="molecule type" value="Genomic_DNA"/>
</dbReference>
<name>A0ABQ6CH24_9HYPH</name>
<dbReference type="PANTHER" id="PTHR46847:SF1">
    <property type="entry name" value="D-ALLOSE-BINDING PERIPLASMIC PROTEIN-RELATED"/>
    <property type="match status" value="1"/>
</dbReference>
<dbReference type="InterPro" id="IPR025997">
    <property type="entry name" value="SBP_2_dom"/>
</dbReference>
<dbReference type="Pfam" id="PF13407">
    <property type="entry name" value="Peripla_BP_4"/>
    <property type="match status" value="1"/>
</dbReference>
<evidence type="ECO:0000313" key="5">
    <source>
        <dbReference type="EMBL" id="GLS19653.1"/>
    </source>
</evidence>
<feature type="domain" description="Periplasmic binding protein" evidence="4">
    <location>
        <begin position="42"/>
        <end position="294"/>
    </location>
</feature>
<evidence type="ECO:0000256" key="2">
    <source>
        <dbReference type="ARBA" id="ARBA00007639"/>
    </source>
</evidence>
<proteinExistence type="inferred from homology"/>
<comment type="subcellular location">
    <subcellularLocation>
        <location evidence="1">Cell envelope</location>
    </subcellularLocation>
</comment>
<dbReference type="SUPFAM" id="SSF53822">
    <property type="entry name" value="Periplasmic binding protein-like I"/>
    <property type="match status" value="1"/>
</dbReference>
<dbReference type="PANTHER" id="PTHR46847">
    <property type="entry name" value="D-ALLOSE-BINDING PERIPLASMIC PROTEIN-RELATED"/>
    <property type="match status" value="1"/>
</dbReference>
<dbReference type="RefSeq" id="WP_284312652.1">
    <property type="nucleotide sequence ID" value="NZ_BSPC01000024.1"/>
</dbReference>
<evidence type="ECO:0000259" key="4">
    <source>
        <dbReference type="Pfam" id="PF13407"/>
    </source>
</evidence>
<organism evidence="5 6">
    <name type="scientific">Labrys miyagiensis</name>
    <dbReference type="NCBI Taxonomy" id="346912"/>
    <lineage>
        <taxon>Bacteria</taxon>
        <taxon>Pseudomonadati</taxon>
        <taxon>Pseudomonadota</taxon>
        <taxon>Alphaproteobacteria</taxon>
        <taxon>Hyphomicrobiales</taxon>
        <taxon>Xanthobacteraceae</taxon>
        <taxon>Labrys</taxon>
    </lineage>
</organism>
<comment type="caution">
    <text evidence="5">The sequence shown here is derived from an EMBL/GenBank/DDBJ whole genome shotgun (WGS) entry which is preliminary data.</text>
</comment>
<dbReference type="Gene3D" id="3.40.50.2300">
    <property type="match status" value="2"/>
</dbReference>
<keyword evidence="3" id="KW-0732">Signal</keyword>